<dbReference type="EMBL" id="BSNS01000020">
    <property type="protein sequence ID" value="GLQ56256.1"/>
    <property type="molecule type" value="Genomic_DNA"/>
</dbReference>
<dbReference type="RefSeq" id="WP_284341676.1">
    <property type="nucleotide sequence ID" value="NZ_BSNS01000020.1"/>
</dbReference>
<dbReference type="InterPro" id="IPR029058">
    <property type="entry name" value="AB_hydrolase_fold"/>
</dbReference>
<feature type="domain" description="AB hydrolase-1" evidence="1">
    <location>
        <begin position="76"/>
        <end position="210"/>
    </location>
</feature>
<dbReference type="Pfam" id="PF00561">
    <property type="entry name" value="Abhydrolase_1"/>
    <property type="match status" value="1"/>
</dbReference>
<dbReference type="PANTHER" id="PTHR43798:SF33">
    <property type="entry name" value="HYDROLASE, PUTATIVE (AFU_ORTHOLOGUE AFUA_2G14860)-RELATED"/>
    <property type="match status" value="1"/>
</dbReference>
<keyword evidence="2" id="KW-0378">Hydrolase</keyword>
<organism evidence="2 3">
    <name type="scientific">Devosia nitrariae</name>
    <dbReference type="NCBI Taxonomy" id="2071872"/>
    <lineage>
        <taxon>Bacteria</taxon>
        <taxon>Pseudomonadati</taxon>
        <taxon>Pseudomonadota</taxon>
        <taxon>Alphaproteobacteria</taxon>
        <taxon>Hyphomicrobiales</taxon>
        <taxon>Devosiaceae</taxon>
        <taxon>Devosia</taxon>
    </lineage>
</organism>
<evidence type="ECO:0000259" key="1">
    <source>
        <dbReference type="Pfam" id="PF00561"/>
    </source>
</evidence>
<gene>
    <name evidence="2" type="ORF">GCM10010862_35150</name>
</gene>
<name>A0ABQ5W8A5_9HYPH</name>
<protein>
    <submittedName>
        <fullName evidence="2">Hydrolase</fullName>
    </submittedName>
</protein>
<dbReference type="InterPro" id="IPR050266">
    <property type="entry name" value="AB_hydrolase_sf"/>
</dbReference>
<dbReference type="SUPFAM" id="SSF53474">
    <property type="entry name" value="alpha/beta-Hydrolases"/>
    <property type="match status" value="1"/>
</dbReference>
<keyword evidence="3" id="KW-1185">Reference proteome</keyword>
<comment type="caution">
    <text evidence="2">The sequence shown here is derived from an EMBL/GenBank/DDBJ whole genome shotgun (WGS) entry which is preliminary data.</text>
</comment>
<dbReference type="Proteomes" id="UP001156691">
    <property type="component" value="Unassembled WGS sequence"/>
</dbReference>
<dbReference type="PANTHER" id="PTHR43798">
    <property type="entry name" value="MONOACYLGLYCEROL LIPASE"/>
    <property type="match status" value="1"/>
</dbReference>
<reference evidence="3" key="1">
    <citation type="journal article" date="2019" name="Int. J. Syst. Evol. Microbiol.">
        <title>The Global Catalogue of Microorganisms (GCM) 10K type strain sequencing project: providing services to taxonomists for standard genome sequencing and annotation.</title>
        <authorList>
            <consortium name="The Broad Institute Genomics Platform"/>
            <consortium name="The Broad Institute Genome Sequencing Center for Infectious Disease"/>
            <person name="Wu L."/>
            <person name="Ma J."/>
        </authorList>
    </citation>
    <scope>NUCLEOTIDE SEQUENCE [LARGE SCALE GENOMIC DNA]</scope>
    <source>
        <strain evidence="3">NBRC 112416</strain>
    </source>
</reference>
<evidence type="ECO:0000313" key="2">
    <source>
        <dbReference type="EMBL" id="GLQ56256.1"/>
    </source>
</evidence>
<dbReference type="Gene3D" id="3.40.50.1820">
    <property type="entry name" value="alpha/beta hydrolase"/>
    <property type="match status" value="1"/>
</dbReference>
<sequence length="312" mass="34245">MRLFAKPKPPEDHPAFSDLPVTMVTLEHGGLQAAVHVAGALAPGRVPLVCVAGYHRNMSDFADFLPLWRRFAGECPAVLIDLPGRGRSSHRLRSADYGSPRDAQEIAQIAMALGIERAVFLGQGYGGQVLMLLAAQHPRLMSGCVLIDAGPVTSPRGIVRLRNNMRYIDGLRGRKQVMAGLRRMLAGDHPGTGDDRLEQLALRTHWLDRRGRARPLYDPALIRALDAFSLDDVLAAQWPLFDALGSVPLMLLRTQLTDQLHRETFEEMVRRRPDAPALTIVGQGSPALLDEADEVAEIAHFAKQASEHEMAA</sequence>
<dbReference type="InterPro" id="IPR000073">
    <property type="entry name" value="AB_hydrolase_1"/>
</dbReference>
<proteinExistence type="predicted"/>
<accession>A0ABQ5W8A5</accession>
<dbReference type="GO" id="GO:0016787">
    <property type="term" value="F:hydrolase activity"/>
    <property type="evidence" value="ECO:0007669"/>
    <property type="project" value="UniProtKB-KW"/>
</dbReference>
<evidence type="ECO:0000313" key="3">
    <source>
        <dbReference type="Proteomes" id="UP001156691"/>
    </source>
</evidence>